<accession>A0AAU7P0P8</accession>
<dbReference type="Proteomes" id="UP001225378">
    <property type="component" value="Plasmid unnamed2"/>
</dbReference>
<feature type="region of interest" description="Disordered" evidence="1">
    <location>
        <begin position="1"/>
        <end position="61"/>
    </location>
</feature>
<reference evidence="2 3" key="1">
    <citation type="journal article" date="2024" name="Microbiology">
        <title>Methylomarinum rosea sp. nov., a novel halophilic methanotrophic bacterium from the hypersaline Lake Elton.</title>
        <authorList>
            <person name="Suleimanov R.Z."/>
            <person name="Oshkin I.Y."/>
            <person name="Danilova O.V."/>
            <person name="Suzina N.E."/>
            <person name="Dedysh S.N."/>
        </authorList>
    </citation>
    <scope>NUCLEOTIDE SEQUENCE [LARGE SCALE GENOMIC DNA]</scope>
    <source>
        <strain evidence="2 3">Ch1-1</strain>
        <plasmid evidence="3">unnamed2</plasmid>
    </source>
</reference>
<proteinExistence type="predicted"/>
<protein>
    <submittedName>
        <fullName evidence="2">Uncharacterized protein</fullName>
    </submittedName>
</protein>
<dbReference type="EMBL" id="CP157744">
    <property type="protein sequence ID" value="XBS22784.1"/>
    <property type="molecule type" value="Genomic_DNA"/>
</dbReference>
<evidence type="ECO:0000313" key="2">
    <source>
        <dbReference type="EMBL" id="XBS22784.1"/>
    </source>
</evidence>
<dbReference type="KEGG" id="mech:Q9L42_020985"/>
<name>A0AAU7P0P8_9GAMM</name>
<geneLocation type="plasmid" evidence="2 3">
    <name>unnamed2</name>
</geneLocation>
<dbReference type="RefSeq" id="WP_349432837.1">
    <property type="nucleotide sequence ID" value="NZ_CP157744.1"/>
</dbReference>
<gene>
    <name evidence="2" type="ORF">Q9L42_020985</name>
</gene>
<sequence length="61" mass="6243">MRAIFAAAVQQGSGGLKRGGSMPPDPGGAGLDEAGGESGKESKNKTKLENDLEQGKSREKI</sequence>
<keyword evidence="3" id="KW-1185">Reference proteome</keyword>
<dbReference type="AlphaFoldDB" id="A0AAU7P0P8"/>
<keyword evidence="2" id="KW-0614">Plasmid</keyword>
<feature type="compositionally biased region" description="Basic and acidic residues" evidence="1">
    <location>
        <begin position="38"/>
        <end position="61"/>
    </location>
</feature>
<evidence type="ECO:0000313" key="3">
    <source>
        <dbReference type="Proteomes" id="UP001225378"/>
    </source>
</evidence>
<organism evidence="2 3">
    <name type="scientific">Methylomarinum roseum</name>
    <dbReference type="NCBI Taxonomy" id="3067653"/>
    <lineage>
        <taxon>Bacteria</taxon>
        <taxon>Pseudomonadati</taxon>
        <taxon>Pseudomonadota</taxon>
        <taxon>Gammaproteobacteria</taxon>
        <taxon>Methylococcales</taxon>
        <taxon>Methylococcaceae</taxon>
        <taxon>Methylomarinum</taxon>
    </lineage>
</organism>
<evidence type="ECO:0000256" key="1">
    <source>
        <dbReference type="SAM" id="MobiDB-lite"/>
    </source>
</evidence>